<evidence type="ECO:0000256" key="1">
    <source>
        <dbReference type="ARBA" id="ARBA00022630"/>
    </source>
</evidence>
<sequence>MIPFDFQYIRPESIDEAITSFQELDKEGLSPIFYGGGTEIITNARKQNLSTGAVIDIKGIPECVEHQEKDGYFIFGAGLPLTDIIEENLFPFFSQVCRPIADHTVRNKLTLGGNICGRLPYREAVLPLLLSDAEIVIAGGEGTRTVPISQAYNNRLVLKKGEFLVQIKIPVEAKTLPHFNRRREKQTAIDYPILHIAGVQKEGKIRLAISGATALTFRSEAMEDLLNNKESSLEDRISSCLSKLPFPIKSDQWSSAEYRRALLEKALFEMLASLEGVSL</sequence>
<dbReference type="SUPFAM" id="SSF56176">
    <property type="entry name" value="FAD-binding/transporter-associated domain-like"/>
    <property type="match status" value="1"/>
</dbReference>
<dbReference type="InterPro" id="IPR016167">
    <property type="entry name" value="FAD-bd_PCMH_sub1"/>
</dbReference>
<dbReference type="Pfam" id="PF00941">
    <property type="entry name" value="FAD_binding_5"/>
    <property type="match status" value="1"/>
</dbReference>
<keyword evidence="3" id="KW-0560">Oxidoreductase</keyword>
<dbReference type="AlphaFoldDB" id="A0AAE3HEH4"/>
<proteinExistence type="predicted"/>
<name>A0AAE3HEH4_9FIRM</name>
<gene>
    <name evidence="5" type="ORF">NSA47_08405</name>
</gene>
<dbReference type="SUPFAM" id="SSF55447">
    <property type="entry name" value="CO dehydrogenase flavoprotein C-terminal domain-like"/>
    <property type="match status" value="1"/>
</dbReference>
<reference evidence="5" key="1">
    <citation type="submission" date="2022-07" db="EMBL/GenBank/DDBJ databases">
        <title>Enhanced cultured diversity of the mouse gut microbiota enables custom-made synthetic communities.</title>
        <authorList>
            <person name="Afrizal A."/>
        </authorList>
    </citation>
    <scope>NUCLEOTIDE SEQUENCE</scope>
    <source>
        <strain evidence="5">DSM 28593</strain>
    </source>
</reference>
<comment type="caution">
    <text evidence="5">The sequence shown here is derived from an EMBL/GenBank/DDBJ whole genome shotgun (WGS) entry which is preliminary data.</text>
</comment>
<dbReference type="InterPro" id="IPR016169">
    <property type="entry name" value="FAD-bd_PCMH_sub2"/>
</dbReference>
<dbReference type="InterPro" id="IPR051312">
    <property type="entry name" value="Diverse_Substr_Oxidored"/>
</dbReference>
<accession>A0AAE3HEH4</accession>
<keyword evidence="1" id="KW-0285">Flavoprotein</keyword>
<dbReference type="PANTHER" id="PTHR42659">
    <property type="entry name" value="XANTHINE DEHYDROGENASE SUBUNIT C-RELATED"/>
    <property type="match status" value="1"/>
</dbReference>
<dbReference type="InterPro" id="IPR005107">
    <property type="entry name" value="CO_DH_flav_C"/>
</dbReference>
<dbReference type="InterPro" id="IPR036318">
    <property type="entry name" value="FAD-bd_PCMH-like_sf"/>
</dbReference>
<dbReference type="InterPro" id="IPR002346">
    <property type="entry name" value="Mopterin_DH_FAD-bd"/>
</dbReference>
<evidence type="ECO:0000313" key="6">
    <source>
        <dbReference type="Proteomes" id="UP001205748"/>
    </source>
</evidence>
<evidence type="ECO:0000313" key="5">
    <source>
        <dbReference type="EMBL" id="MCR1899005.1"/>
    </source>
</evidence>
<evidence type="ECO:0000256" key="2">
    <source>
        <dbReference type="ARBA" id="ARBA00022827"/>
    </source>
</evidence>
<dbReference type="RefSeq" id="WP_257530900.1">
    <property type="nucleotide sequence ID" value="NZ_JANKAS010000006.1"/>
</dbReference>
<dbReference type="PROSITE" id="PS51387">
    <property type="entry name" value="FAD_PCMH"/>
    <property type="match status" value="1"/>
</dbReference>
<dbReference type="PANTHER" id="PTHR42659:SF2">
    <property type="entry name" value="XANTHINE DEHYDROGENASE SUBUNIT C-RELATED"/>
    <property type="match status" value="1"/>
</dbReference>
<evidence type="ECO:0000256" key="3">
    <source>
        <dbReference type="ARBA" id="ARBA00023002"/>
    </source>
</evidence>
<protein>
    <submittedName>
        <fullName evidence="5">FAD binding domain-containing protein</fullName>
    </submittedName>
</protein>
<keyword evidence="2" id="KW-0274">FAD</keyword>
<dbReference type="GO" id="GO:0016491">
    <property type="term" value="F:oxidoreductase activity"/>
    <property type="evidence" value="ECO:0007669"/>
    <property type="project" value="UniProtKB-KW"/>
</dbReference>
<dbReference type="EMBL" id="JANKAS010000006">
    <property type="protein sequence ID" value="MCR1899005.1"/>
    <property type="molecule type" value="Genomic_DNA"/>
</dbReference>
<evidence type="ECO:0000259" key="4">
    <source>
        <dbReference type="PROSITE" id="PS51387"/>
    </source>
</evidence>
<dbReference type="Proteomes" id="UP001205748">
    <property type="component" value="Unassembled WGS sequence"/>
</dbReference>
<organism evidence="5 6">
    <name type="scientific">Irregularibacter muris</name>
    <dbReference type="NCBI Taxonomy" id="1796619"/>
    <lineage>
        <taxon>Bacteria</taxon>
        <taxon>Bacillati</taxon>
        <taxon>Bacillota</taxon>
        <taxon>Clostridia</taxon>
        <taxon>Eubacteriales</taxon>
        <taxon>Eubacteriaceae</taxon>
        <taxon>Irregularibacter</taxon>
    </lineage>
</organism>
<keyword evidence="6" id="KW-1185">Reference proteome</keyword>
<dbReference type="InterPro" id="IPR016166">
    <property type="entry name" value="FAD-bd_PCMH"/>
</dbReference>
<dbReference type="InterPro" id="IPR036683">
    <property type="entry name" value="CO_DH_flav_C_dom_sf"/>
</dbReference>
<dbReference type="Gene3D" id="3.30.43.10">
    <property type="entry name" value="Uridine Diphospho-n-acetylenolpyruvylglucosamine Reductase, domain 2"/>
    <property type="match status" value="1"/>
</dbReference>
<dbReference type="GO" id="GO:0071949">
    <property type="term" value="F:FAD binding"/>
    <property type="evidence" value="ECO:0007669"/>
    <property type="project" value="InterPro"/>
</dbReference>
<dbReference type="SMART" id="SM01092">
    <property type="entry name" value="CO_deh_flav_C"/>
    <property type="match status" value="1"/>
</dbReference>
<feature type="domain" description="FAD-binding PCMH-type" evidence="4">
    <location>
        <begin position="1"/>
        <end position="174"/>
    </location>
</feature>
<dbReference type="Gene3D" id="3.30.465.10">
    <property type="match status" value="1"/>
</dbReference>